<gene>
    <name evidence="14" type="ORF">APTSU1_000319800</name>
</gene>
<evidence type="ECO:0000256" key="8">
    <source>
        <dbReference type="ARBA" id="ARBA00039807"/>
    </source>
</evidence>
<name>A0ABQ0ELI5_APOSI</name>
<dbReference type="SUPFAM" id="SSF54556">
    <property type="entry name" value="Chitinase insertion domain"/>
    <property type="match status" value="1"/>
</dbReference>
<evidence type="ECO:0000256" key="1">
    <source>
        <dbReference type="ARBA" id="ARBA00004398"/>
    </source>
</evidence>
<proteinExistence type="inferred from homology"/>
<keyword evidence="6" id="KW-0278">Fertilization</keyword>
<evidence type="ECO:0000313" key="14">
    <source>
        <dbReference type="EMBL" id="GAB1287968.1"/>
    </source>
</evidence>
<evidence type="ECO:0000259" key="13">
    <source>
        <dbReference type="PROSITE" id="PS51910"/>
    </source>
</evidence>
<dbReference type="SUPFAM" id="SSF51445">
    <property type="entry name" value="(Trans)glycosidases"/>
    <property type="match status" value="1"/>
</dbReference>
<feature type="region of interest" description="Disordered" evidence="12">
    <location>
        <begin position="521"/>
        <end position="665"/>
    </location>
</feature>
<organism evidence="14 15">
    <name type="scientific">Apodemus speciosus</name>
    <name type="common">Large Japanese field mouse</name>
    <dbReference type="NCBI Taxonomy" id="105296"/>
    <lineage>
        <taxon>Eukaryota</taxon>
        <taxon>Metazoa</taxon>
        <taxon>Chordata</taxon>
        <taxon>Craniata</taxon>
        <taxon>Vertebrata</taxon>
        <taxon>Euteleostomi</taxon>
        <taxon>Mammalia</taxon>
        <taxon>Eutheria</taxon>
        <taxon>Euarchontoglires</taxon>
        <taxon>Glires</taxon>
        <taxon>Rodentia</taxon>
        <taxon>Myomorpha</taxon>
        <taxon>Muroidea</taxon>
        <taxon>Muridae</taxon>
        <taxon>Murinae</taxon>
        <taxon>Apodemus</taxon>
    </lineage>
</organism>
<dbReference type="Gene3D" id="3.20.20.80">
    <property type="entry name" value="Glycosidases"/>
    <property type="match status" value="1"/>
</dbReference>
<evidence type="ECO:0000256" key="4">
    <source>
        <dbReference type="ARBA" id="ARBA00023157"/>
    </source>
</evidence>
<dbReference type="InterPro" id="IPR050314">
    <property type="entry name" value="Glycosyl_Hydrlase_18"/>
</dbReference>
<dbReference type="Pfam" id="PF00704">
    <property type="entry name" value="Glyco_hydro_18"/>
    <property type="match status" value="1"/>
</dbReference>
<dbReference type="SMART" id="SM00636">
    <property type="entry name" value="Glyco_18"/>
    <property type="match status" value="1"/>
</dbReference>
<keyword evidence="3" id="KW-0732">Signal</keyword>
<dbReference type="InterPro" id="IPR011583">
    <property type="entry name" value="Chitinase_II/V-like_cat"/>
</dbReference>
<reference evidence="14 15" key="1">
    <citation type="submission" date="2024-08" db="EMBL/GenBank/DDBJ databases">
        <title>The draft genome of Apodemus speciosus.</title>
        <authorList>
            <person name="Nabeshima K."/>
            <person name="Suzuki S."/>
            <person name="Onuma M."/>
        </authorList>
    </citation>
    <scope>NUCLEOTIDE SEQUENCE [LARGE SCALE GENOMIC DNA]</scope>
    <source>
        <strain evidence="14">IB14-021</strain>
    </source>
</reference>
<dbReference type="PANTHER" id="PTHR11177:SF385">
    <property type="entry name" value="OVIDUCT-SPECIFIC GLYCOPROTEIN"/>
    <property type="match status" value="1"/>
</dbReference>
<evidence type="ECO:0000256" key="9">
    <source>
        <dbReference type="ARBA" id="ARBA00042450"/>
    </source>
</evidence>
<dbReference type="Gene3D" id="3.10.50.10">
    <property type="match status" value="1"/>
</dbReference>
<evidence type="ECO:0000256" key="5">
    <source>
        <dbReference type="ARBA" id="ARBA00023180"/>
    </source>
</evidence>
<evidence type="ECO:0000256" key="11">
    <source>
        <dbReference type="ARBA" id="ARBA00043205"/>
    </source>
</evidence>
<dbReference type="Proteomes" id="UP001623349">
    <property type="component" value="Unassembled WGS sequence"/>
</dbReference>
<evidence type="ECO:0000256" key="7">
    <source>
        <dbReference type="ARBA" id="ARBA00023329"/>
    </source>
</evidence>
<dbReference type="PROSITE" id="PS51910">
    <property type="entry name" value="GH18_2"/>
    <property type="match status" value="1"/>
</dbReference>
<keyword evidence="7" id="KW-0968">Cytoplasmic vesicle</keyword>
<accession>A0ABQ0ELI5</accession>
<protein>
    <recommendedName>
        <fullName evidence="8">Oviduct-specific glycoprotein</fullName>
    </recommendedName>
    <alternativeName>
        <fullName evidence="9">Estrogen-dependent oviduct protein</fullName>
    </alternativeName>
    <alternativeName>
        <fullName evidence="10">Oviductal glycoprotein</fullName>
    </alternativeName>
    <alternativeName>
        <fullName evidence="11">Oviductin</fullName>
    </alternativeName>
</protein>
<comment type="similarity">
    <text evidence="2">Belongs to the glycosyl hydrolase 18 family.</text>
</comment>
<evidence type="ECO:0000256" key="2">
    <source>
        <dbReference type="ARBA" id="ARBA00009336"/>
    </source>
</evidence>
<dbReference type="InterPro" id="IPR017853">
    <property type="entry name" value="GH"/>
</dbReference>
<comment type="caution">
    <text evidence="14">The sequence shown here is derived from an EMBL/GenBank/DDBJ whole genome shotgun (WGS) entry which is preliminary data.</text>
</comment>
<evidence type="ECO:0000256" key="10">
    <source>
        <dbReference type="ARBA" id="ARBA00042898"/>
    </source>
</evidence>
<evidence type="ECO:0000256" key="6">
    <source>
        <dbReference type="ARBA" id="ARBA00023279"/>
    </source>
</evidence>
<keyword evidence="15" id="KW-1185">Reference proteome</keyword>
<dbReference type="PANTHER" id="PTHR11177">
    <property type="entry name" value="CHITINASE"/>
    <property type="match status" value="1"/>
</dbReference>
<keyword evidence="4" id="KW-1015">Disulfide bond</keyword>
<keyword evidence="5" id="KW-0325">Glycoprotein</keyword>
<sequence length="794" mass="87032">MLHTSQLLLKSLELHPHSYQAVEMGRLLLLAGLILLMKHSDGTAYKLVCYFTNWAHSRPGPASIMPRDLDPFLCTHLIFAFASMSNNQIVAMNLQDENILYPEFNKLKESEQGAENTAVHRRVEFWHITGCEFTTMLSTLANREKFIDSVISFLRIHGFDGLDLFFLYPGLRGSPPHDRWNFLFLIEELHFAFEREALLTQHPRLLLSAAVSGIPYVIQTSYDAPLLGRHLDFINVLSYDLHGSWEKFTGHNSPLFSIPEDSKSSAYAMNYWRKLGTPTDKLIMGFPTYGRTFHLLKESKNGLQAASMGPASPGKYTKQAGFLAYYEVCSFVQRAKQHWIDYQYVPYAFKGKEWLGYDDTSSFSYKAMYVKREHFGGAMVWTLDMDDVRGTFCGNGPFPLVHILNELLVQAESNSTPLPQFWFTSFVNASGPGSENLAVTEVLITDTIKILPPGGEAMVTEVHRKYENMTTIPSGRFMTPGGTASPRKHAVTTESNTMASEAKSMTTLDFFSKTTTGIPKTTTGIPKTTTGIPKTTTGIPKTTTGIPKTTTGIPKTTTGIPKTTTGIPKTTTGIPKTITGLSKTTTGISKTTTGISETTTGIPETTTGISKTTTGIPKTTTGIPKITTGIPKTTTGIPKITTGIPKTTTGISKTTTGIPKITTGIPKTTTGIPKITTGIPKTTTGISKTTTGISKTTTGISKTTTGMTVQTQTNEGETTATMDHQPVTPTGMDMTLVYLQTMNPSERETSRKKTMVLEKVTVPPREMSAPPNGQSTTLKWERLITEAETYSQDG</sequence>
<comment type="subcellular location">
    <subcellularLocation>
        <location evidence="1">Cytoplasmic vesicle</location>
        <location evidence="1">Secretory vesicle</location>
    </subcellularLocation>
</comment>
<evidence type="ECO:0000256" key="12">
    <source>
        <dbReference type="SAM" id="MobiDB-lite"/>
    </source>
</evidence>
<dbReference type="SUPFAM" id="SSF101967">
    <property type="entry name" value="Adhesin YadA, collagen-binding domain"/>
    <property type="match status" value="1"/>
</dbReference>
<dbReference type="EMBL" id="BAAFST010000003">
    <property type="protein sequence ID" value="GAB1287968.1"/>
    <property type="molecule type" value="Genomic_DNA"/>
</dbReference>
<dbReference type="InterPro" id="IPR011049">
    <property type="entry name" value="Serralysin-like_metalloprot_C"/>
</dbReference>
<feature type="domain" description="GH18" evidence="13">
    <location>
        <begin position="45"/>
        <end position="411"/>
    </location>
</feature>
<dbReference type="InterPro" id="IPR029070">
    <property type="entry name" value="Chitinase_insertion_sf"/>
</dbReference>
<dbReference type="InterPro" id="IPR001223">
    <property type="entry name" value="Glyco_hydro18_cat"/>
</dbReference>
<evidence type="ECO:0000256" key="3">
    <source>
        <dbReference type="ARBA" id="ARBA00022729"/>
    </source>
</evidence>
<dbReference type="CDD" id="cd02872">
    <property type="entry name" value="GH18_chitolectin_chitotriosidase"/>
    <property type="match status" value="1"/>
</dbReference>
<evidence type="ECO:0000313" key="15">
    <source>
        <dbReference type="Proteomes" id="UP001623349"/>
    </source>
</evidence>